<name>A0ABU3Q659_9SPHN</name>
<proteinExistence type="predicted"/>
<comment type="caution">
    <text evidence="1">The sequence shown here is derived from an EMBL/GenBank/DDBJ whole genome shotgun (WGS) entry which is preliminary data.</text>
</comment>
<gene>
    <name evidence="1" type="ORF">RQX22_08015</name>
</gene>
<sequence>MNSVLRNAYRHLPEELRRAVLVRRRARLWLRAGIVFVHVPKAAGTSINLALYGRFVGHPHASDICRWAPSEVRALPLFSVVRNPWDRLVSAYRFVRRGVGIGEARAGIWKSERYQVPEFRSFEIFVKDWLARRDIVRLDGVFRPQWLFVCDSDRKPLPEHIGRLEDLAPTYDFIRQNLGAAPHFAHTNLSGEAVDYRKLYTPDLVRQVGDLYAEDISIFRYDF</sequence>
<dbReference type="Gene3D" id="3.40.50.300">
    <property type="entry name" value="P-loop containing nucleotide triphosphate hydrolases"/>
    <property type="match status" value="1"/>
</dbReference>
<dbReference type="InterPro" id="IPR027417">
    <property type="entry name" value="P-loop_NTPase"/>
</dbReference>
<accession>A0ABU3Q659</accession>
<reference evidence="1 2" key="1">
    <citation type="submission" date="2023-05" db="EMBL/GenBank/DDBJ databases">
        <authorList>
            <person name="Guo Y."/>
        </authorList>
    </citation>
    <scope>NUCLEOTIDE SEQUENCE [LARGE SCALE GENOMIC DNA]</scope>
    <source>
        <strain evidence="1 2">GR2756</strain>
    </source>
</reference>
<dbReference type="Proteomes" id="UP001259572">
    <property type="component" value="Unassembled WGS sequence"/>
</dbReference>
<organism evidence="1 2">
    <name type="scientific">Sphingosinicella rhizophila</name>
    <dbReference type="NCBI Taxonomy" id="3050082"/>
    <lineage>
        <taxon>Bacteria</taxon>
        <taxon>Pseudomonadati</taxon>
        <taxon>Pseudomonadota</taxon>
        <taxon>Alphaproteobacteria</taxon>
        <taxon>Sphingomonadales</taxon>
        <taxon>Sphingosinicellaceae</taxon>
        <taxon>Sphingosinicella</taxon>
    </lineage>
</organism>
<keyword evidence="2" id="KW-1185">Reference proteome</keyword>
<dbReference type="RefSeq" id="WP_315725332.1">
    <property type="nucleotide sequence ID" value="NZ_JAVUPU010000003.1"/>
</dbReference>
<protein>
    <submittedName>
        <fullName evidence="1">Sulfotransferase family 2 domain-containing protein</fullName>
    </submittedName>
</protein>
<dbReference type="SUPFAM" id="SSF52540">
    <property type="entry name" value="P-loop containing nucleoside triphosphate hydrolases"/>
    <property type="match status" value="1"/>
</dbReference>
<dbReference type="EMBL" id="JAVUPU010000003">
    <property type="protein sequence ID" value="MDT9598891.1"/>
    <property type="molecule type" value="Genomic_DNA"/>
</dbReference>
<evidence type="ECO:0000313" key="1">
    <source>
        <dbReference type="EMBL" id="MDT9598891.1"/>
    </source>
</evidence>
<dbReference type="Pfam" id="PF03567">
    <property type="entry name" value="Sulfotransfer_2"/>
    <property type="match status" value="1"/>
</dbReference>
<evidence type="ECO:0000313" key="2">
    <source>
        <dbReference type="Proteomes" id="UP001259572"/>
    </source>
</evidence>
<dbReference type="InterPro" id="IPR005331">
    <property type="entry name" value="Sulfotransferase"/>
</dbReference>